<name>A0A183TR54_SCHSO</name>
<evidence type="ECO:0000313" key="6">
    <source>
        <dbReference type="WBParaSite" id="SSLN_0001967201-mRNA-1"/>
    </source>
</evidence>
<dbReference type="AlphaFoldDB" id="A0A183TR54"/>
<keyword evidence="1" id="KW-0547">Nucleotide-binding</keyword>
<keyword evidence="5" id="KW-1185">Reference proteome</keyword>
<dbReference type="STRING" id="70667.A0A183TR54"/>
<dbReference type="InterPro" id="IPR001245">
    <property type="entry name" value="Ser-Thr/Tyr_kinase_cat_dom"/>
</dbReference>
<accession>A0A183TR54</accession>
<dbReference type="GO" id="GO:0005524">
    <property type="term" value="F:ATP binding"/>
    <property type="evidence" value="ECO:0007669"/>
    <property type="project" value="UniProtKB-KW"/>
</dbReference>
<gene>
    <name evidence="4" type="ORF">SSLN_LOCUS18952</name>
</gene>
<dbReference type="InterPro" id="IPR050198">
    <property type="entry name" value="Non-receptor_tyrosine_kinases"/>
</dbReference>
<evidence type="ECO:0000313" key="5">
    <source>
        <dbReference type="Proteomes" id="UP000275846"/>
    </source>
</evidence>
<feature type="domain" description="Serine-threonine/tyrosine-protein kinase catalytic" evidence="3">
    <location>
        <begin position="176"/>
        <end position="230"/>
    </location>
</feature>
<reference evidence="6" key="1">
    <citation type="submission" date="2016-06" db="UniProtKB">
        <authorList>
            <consortium name="WormBaseParasite"/>
        </authorList>
    </citation>
    <scope>IDENTIFICATION</scope>
</reference>
<evidence type="ECO:0000313" key="4">
    <source>
        <dbReference type="EMBL" id="VDM05338.1"/>
    </source>
</evidence>
<dbReference type="Pfam" id="PF07714">
    <property type="entry name" value="PK_Tyr_Ser-Thr"/>
    <property type="match status" value="1"/>
</dbReference>
<organism evidence="6">
    <name type="scientific">Schistocephalus solidus</name>
    <name type="common">Tapeworm</name>
    <dbReference type="NCBI Taxonomy" id="70667"/>
    <lineage>
        <taxon>Eukaryota</taxon>
        <taxon>Metazoa</taxon>
        <taxon>Spiralia</taxon>
        <taxon>Lophotrochozoa</taxon>
        <taxon>Platyhelminthes</taxon>
        <taxon>Cestoda</taxon>
        <taxon>Eucestoda</taxon>
        <taxon>Diphyllobothriidea</taxon>
        <taxon>Diphyllobothriidae</taxon>
        <taxon>Schistocephalus</taxon>
    </lineage>
</organism>
<dbReference type="GO" id="GO:0004672">
    <property type="term" value="F:protein kinase activity"/>
    <property type="evidence" value="ECO:0007669"/>
    <property type="project" value="InterPro"/>
</dbReference>
<dbReference type="EMBL" id="UYSU01045785">
    <property type="protein sequence ID" value="VDM05338.1"/>
    <property type="molecule type" value="Genomic_DNA"/>
</dbReference>
<dbReference type="Gene3D" id="1.10.510.10">
    <property type="entry name" value="Transferase(Phosphotransferase) domain 1"/>
    <property type="match status" value="1"/>
</dbReference>
<evidence type="ECO:0000256" key="2">
    <source>
        <dbReference type="ARBA" id="ARBA00022840"/>
    </source>
</evidence>
<sequence>MEPHLGDDDSVIRPTIGIADCLGHRHLLSISPLGENIVRQLPAPRSRVHPPGHLPRRKAVEGVVQQKTVFRTVLQKKEAVIVAATKTVGTRYSLPGSVLCPDAKANHLIRFRHSRQQGVSLLVEFVLRRIGEEQTSNDVVPDGKGDTSVTLICLWSAAPEEGVAGTHLQLTLLRESGMNNRQVMQEVERGYRMPNPHTPQHPCPNALYEIMLSCWNVVPEKRPTFMHLFATFDSWEVQIEGQYIDNAI</sequence>
<evidence type="ECO:0000259" key="3">
    <source>
        <dbReference type="Pfam" id="PF07714"/>
    </source>
</evidence>
<dbReference type="InterPro" id="IPR011009">
    <property type="entry name" value="Kinase-like_dom_sf"/>
</dbReference>
<reference evidence="4 5" key="2">
    <citation type="submission" date="2018-11" db="EMBL/GenBank/DDBJ databases">
        <authorList>
            <consortium name="Pathogen Informatics"/>
        </authorList>
    </citation>
    <scope>NUCLEOTIDE SEQUENCE [LARGE SCALE GENOMIC DNA]</scope>
    <source>
        <strain evidence="4 5">NST_G2</strain>
    </source>
</reference>
<proteinExistence type="predicted"/>
<dbReference type="SUPFAM" id="SSF56112">
    <property type="entry name" value="Protein kinase-like (PK-like)"/>
    <property type="match status" value="1"/>
</dbReference>
<dbReference type="Proteomes" id="UP000275846">
    <property type="component" value="Unassembled WGS sequence"/>
</dbReference>
<dbReference type="WBParaSite" id="SSLN_0001967201-mRNA-1">
    <property type="protein sequence ID" value="SSLN_0001967201-mRNA-1"/>
    <property type="gene ID" value="SSLN_0001967201"/>
</dbReference>
<protein>
    <submittedName>
        <fullName evidence="6">Pkinase_Tyr domain-containing protein</fullName>
    </submittedName>
</protein>
<evidence type="ECO:0000256" key="1">
    <source>
        <dbReference type="ARBA" id="ARBA00022741"/>
    </source>
</evidence>
<keyword evidence="2" id="KW-0067">ATP-binding</keyword>
<dbReference type="PANTHER" id="PTHR24418">
    <property type="entry name" value="TYROSINE-PROTEIN KINASE"/>
    <property type="match status" value="1"/>
</dbReference>
<dbReference type="OrthoDB" id="4062651at2759"/>